<accession>A0A838L725</accession>
<dbReference type="Gene3D" id="3.30.1950.10">
    <property type="entry name" value="wza like domain"/>
    <property type="match status" value="1"/>
</dbReference>
<keyword evidence="5" id="KW-1185">Reference proteome</keyword>
<evidence type="ECO:0000259" key="3">
    <source>
        <dbReference type="Pfam" id="PF10531"/>
    </source>
</evidence>
<dbReference type="RefSeq" id="WP_160366781.1">
    <property type="nucleotide sequence ID" value="NZ_JACEIB010000018.1"/>
</dbReference>
<dbReference type="PANTHER" id="PTHR33619">
    <property type="entry name" value="POLYSACCHARIDE EXPORT PROTEIN GFCE-RELATED"/>
    <property type="match status" value="1"/>
</dbReference>
<evidence type="ECO:0000313" key="5">
    <source>
        <dbReference type="Proteomes" id="UP000570166"/>
    </source>
</evidence>
<dbReference type="InterPro" id="IPR019554">
    <property type="entry name" value="Soluble_ligand-bd"/>
</dbReference>
<gene>
    <name evidence="4" type="ORF">HZF05_13570</name>
</gene>
<dbReference type="Pfam" id="PF02563">
    <property type="entry name" value="Poly_export"/>
    <property type="match status" value="1"/>
</dbReference>
<name>A0A838L725_9SPHN</name>
<comment type="caution">
    <text evidence="4">The sequence shown here is derived from an EMBL/GenBank/DDBJ whole genome shotgun (WGS) entry which is preliminary data.</text>
</comment>
<dbReference type="Proteomes" id="UP000570166">
    <property type="component" value="Unassembled WGS sequence"/>
</dbReference>
<dbReference type="EMBL" id="JACEIB010000018">
    <property type="protein sequence ID" value="MBA2935121.1"/>
    <property type="molecule type" value="Genomic_DNA"/>
</dbReference>
<feature type="domain" description="Polysaccharide export protein N-terminal" evidence="2">
    <location>
        <begin position="2"/>
        <end position="76"/>
    </location>
</feature>
<sequence length="188" mass="19766">MDDYKIGPLDTLSVTVFQEPDLSQAAVQVDASGNVLLPLIGQVKAEDKTSTQLAGEIGSKLGAKYLTDPQVSVIVTQSVSQHVTVNGSVTEPGVYAIQGRTTLLDALAMAKGTSRVAALDQVAVFRMVDGKRIGGVFNVDKINRGLAPDPELKGDDTIVVGLSNVKAAWRDILTAAPLLTAFSYAAVR</sequence>
<evidence type="ECO:0000259" key="2">
    <source>
        <dbReference type="Pfam" id="PF02563"/>
    </source>
</evidence>
<dbReference type="InterPro" id="IPR049712">
    <property type="entry name" value="Poly_export"/>
</dbReference>
<keyword evidence="1" id="KW-0732">Signal</keyword>
<dbReference type="PANTHER" id="PTHR33619:SF3">
    <property type="entry name" value="POLYSACCHARIDE EXPORT PROTEIN GFCE-RELATED"/>
    <property type="match status" value="1"/>
</dbReference>
<dbReference type="GO" id="GO:0015159">
    <property type="term" value="F:polysaccharide transmembrane transporter activity"/>
    <property type="evidence" value="ECO:0007669"/>
    <property type="project" value="InterPro"/>
</dbReference>
<organism evidence="4 5">
    <name type="scientific">Sphingomonas chungangi</name>
    <dbReference type="NCBI Taxonomy" id="2683589"/>
    <lineage>
        <taxon>Bacteria</taxon>
        <taxon>Pseudomonadati</taxon>
        <taxon>Pseudomonadota</taxon>
        <taxon>Alphaproteobacteria</taxon>
        <taxon>Sphingomonadales</taxon>
        <taxon>Sphingomonadaceae</taxon>
        <taxon>Sphingomonas</taxon>
    </lineage>
</organism>
<feature type="domain" description="Soluble ligand binding" evidence="3">
    <location>
        <begin position="83"/>
        <end position="134"/>
    </location>
</feature>
<proteinExistence type="predicted"/>
<reference evidence="4 5" key="1">
    <citation type="submission" date="2020-07" db="EMBL/GenBank/DDBJ databases">
        <authorList>
            <person name="Sun Q."/>
        </authorList>
    </citation>
    <scope>NUCLEOTIDE SEQUENCE [LARGE SCALE GENOMIC DNA]</scope>
    <source>
        <strain evidence="4 5">CGMCC 1.13654</strain>
    </source>
</reference>
<dbReference type="AlphaFoldDB" id="A0A838L725"/>
<protein>
    <submittedName>
        <fullName evidence="4">Polysaccharide export protein</fullName>
    </submittedName>
</protein>
<evidence type="ECO:0000313" key="4">
    <source>
        <dbReference type="EMBL" id="MBA2935121.1"/>
    </source>
</evidence>
<dbReference type="Pfam" id="PF10531">
    <property type="entry name" value="SLBB"/>
    <property type="match status" value="1"/>
</dbReference>
<evidence type="ECO:0000256" key="1">
    <source>
        <dbReference type="ARBA" id="ARBA00022729"/>
    </source>
</evidence>
<dbReference type="InterPro" id="IPR003715">
    <property type="entry name" value="Poly_export_N"/>
</dbReference>
<dbReference type="Gene3D" id="3.10.560.10">
    <property type="entry name" value="Outer membrane lipoprotein wza domain like"/>
    <property type="match status" value="1"/>
</dbReference>